<evidence type="ECO:0000313" key="2">
    <source>
        <dbReference type="EMBL" id="KAF5368096.1"/>
    </source>
</evidence>
<gene>
    <name evidence="2" type="ORF">D9758_004417</name>
</gene>
<organism evidence="2 3">
    <name type="scientific">Tetrapyrgos nigripes</name>
    <dbReference type="NCBI Taxonomy" id="182062"/>
    <lineage>
        <taxon>Eukaryota</taxon>
        <taxon>Fungi</taxon>
        <taxon>Dikarya</taxon>
        <taxon>Basidiomycota</taxon>
        <taxon>Agaricomycotina</taxon>
        <taxon>Agaricomycetes</taxon>
        <taxon>Agaricomycetidae</taxon>
        <taxon>Agaricales</taxon>
        <taxon>Marasmiineae</taxon>
        <taxon>Marasmiaceae</taxon>
        <taxon>Tetrapyrgos</taxon>
    </lineage>
</organism>
<name>A0A8H5GNL9_9AGAR</name>
<evidence type="ECO:0000313" key="3">
    <source>
        <dbReference type="Proteomes" id="UP000559256"/>
    </source>
</evidence>
<feature type="chain" id="PRO_5034520361" evidence="1">
    <location>
        <begin position="18"/>
        <end position="133"/>
    </location>
</feature>
<protein>
    <submittedName>
        <fullName evidence="2">Uncharacterized protein</fullName>
    </submittedName>
</protein>
<comment type="caution">
    <text evidence="2">The sequence shown here is derived from an EMBL/GenBank/DDBJ whole genome shotgun (WGS) entry which is preliminary data.</text>
</comment>
<dbReference type="EMBL" id="JAACJM010000017">
    <property type="protein sequence ID" value="KAF5368096.1"/>
    <property type="molecule type" value="Genomic_DNA"/>
</dbReference>
<accession>A0A8H5GNL9</accession>
<dbReference type="OrthoDB" id="3043660at2759"/>
<feature type="signal peptide" evidence="1">
    <location>
        <begin position="1"/>
        <end position="17"/>
    </location>
</feature>
<proteinExistence type="predicted"/>
<keyword evidence="3" id="KW-1185">Reference proteome</keyword>
<keyword evidence="1" id="KW-0732">Signal</keyword>
<reference evidence="2 3" key="1">
    <citation type="journal article" date="2020" name="ISME J.">
        <title>Uncovering the hidden diversity of litter-decomposition mechanisms in mushroom-forming fungi.</title>
        <authorList>
            <person name="Floudas D."/>
            <person name="Bentzer J."/>
            <person name="Ahren D."/>
            <person name="Johansson T."/>
            <person name="Persson P."/>
            <person name="Tunlid A."/>
        </authorList>
    </citation>
    <scope>NUCLEOTIDE SEQUENCE [LARGE SCALE GENOMIC DNA]</scope>
    <source>
        <strain evidence="2 3">CBS 291.85</strain>
    </source>
</reference>
<sequence>MHFSTILTAIISASSMALEIRQEAARFGIAMVHPRNFTGGSDVVISYNASTARHHPKFVDFYVQGAFAGTSNLSPWFLIQRNDFAPDQQFLELNMTMPAALNNVGVSGWGLTAWVTFDADGLTQIGGIQAGNA</sequence>
<evidence type="ECO:0000256" key="1">
    <source>
        <dbReference type="SAM" id="SignalP"/>
    </source>
</evidence>
<dbReference type="Proteomes" id="UP000559256">
    <property type="component" value="Unassembled WGS sequence"/>
</dbReference>
<dbReference type="AlphaFoldDB" id="A0A8H5GNL9"/>